<gene>
    <name evidence="2" type="ORF">K432DRAFT_418582</name>
</gene>
<dbReference type="Proteomes" id="UP000250266">
    <property type="component" value="Unassembled WGS sequence"/>
</dbReference>
<keyword evidence="1" id="KW-0472">Membrane</keyword>
<protein>
    <submittedName>
        <fullName evidence="2">Uncharacterized protein</fullName>
    </submittedName>
</protein>
<feature type="transmembrane region" description="Helical" evidence="1">
    <location>
        <begin position="103"/>
        <end position="136"/>
    </location>
</feature>
<evidence type="ECO:0000313" key="3">
    <source>
        <dbReference type="Proteomes" id="UP000250266"/>
    </source>
</evidence>
<dbReference type="AlphaFoldDB" id="A0A8E2E5F0"/>
<evidence type="ECO:0000313" key="2">
    <source>
        <dbReference type="EMBL" id="OCK77518.1"/>
    </source>
</evidence>
<name>A0A8E2E5F0_9PEZI</name>
<organism evidence="2 3">
    <name type="scientific">Lepidopterella palustris CBS 459.81</name>
    <dbReference type="NCBI Taxonomy" id="1314670"/>
    <lineage>
        <taxon>Eukaryota</taxon>
        <taxon>Fungi</taxon>
        <taxon>Dikarya</taxon>
        <taxon>Ascomycota</taxon>
        <taxon>Pezizomycotina</taxon>
        <taxon>Dothideomycetes</taxon>
        <taxon>Pleosporomycetidae</taxon>
        <taxon>Mytilinidiales</taxon>
        <taxon>Argynnaceae</taxon>
        <taxon>Lepidopterella</taxon>
    </lineage>
</organism>
<keyword evidence="1" id="KW-0812">Transmembrane</keyword>
<reference evidence="2 3" key="1">
    <citation type="journal article" date="2016" name="Nat. Commun.">
        <title>Ectomycorrhizal ecology is imprinted in the genome of the dominant symbiotic fungus Cenococcum geophilum.</title>
        <authorList>
            <consortium name="DOE Joint Genome Institute"/>
            <person name="Peter M."/>
            <person name="Kohler A."/>
            <person name="Ohm R.A."/>
            <person name="Kuo A."/>
            <person name="Krutzmann J."/>
            <person name="Morin E."/>
            <person name="Arend M."/>
            <person name="Barry K.W."/>
            <person name="Binder M."/>
            <person name="Choi C."/>
            <person name="Clum A."/>
            <person name="Copeland A."/>
            <person name="Grisel N."/>
            <person name="Haridas S."/>
            <person name="Kipfer T."/>
            <person name="LaButti K."/>
            <person name="Lindquist E."/>
            <person name="Lipzen A."/>
            <person name="Maire R."/>
            <person name="Meier B."/>
            <person name="Mihaltcheva S."/>
            <person name="Molinier V."/>
            <person name="Murat C."/>
            <person name="Poggeler S."/>
            <person name="Quandt C.A."/>
            <person name="Sperisen C."/>
            <person name="Tritt A."/>
            <person name="Tisserant E."/>
            <person name="Crous P.W."/>
            <person name="Henrissat B."/>
            <person name="Nehls U."/>
            <person name="Egli S."/>
            <person name="Spatafora J.W."/>
            <person name="Grigoriev I.V."/>
            <person name="Martin F.M."/>
        </authorList>
    </citation>
    <scope>NUCLEOTIDE SEQUENCE [LARGE SCALE GENOMIC DNA]</scope>
    <source>
        <strain evidence="2 3">CBS 459.81</strain>
    </source>
</reference>
<keyword evidence="3" id="KW-1185">Reference proteome</keyword>
<feature type="transmembrane region" description="Helical" evidence="1">
    <location>
        <begin position="180"/>
        <end position="200"/>
    </location>
</feature>
<dbReference type="OrthoDB" id="2956246at2759"/>
<accession>A0A8E2E5F0</accession>
<keyword evidence="1" id="KW-1133">Transmembrane helix</keyword>
<evidence type="ECO:0000256" key="1">
    <source>
        <dbReference type="SAM" id="Phobius"/>
    </source>
</evidence>
<proteinExistence type="predicted"/>
<sequence length="254" mass="27523">MRRGGAQCVSLDAAGLVVFANLSTIGQRTALTGSSTLLDALFLCPGIHRQQNATNMNGSEYPAAAAMTSGYVFLAEGQATLTTVSIAPVQESKYLFCRFLSKFLAVGNATWISCIAYLATVLMTLAVLVLVNVIVIRRRCQVGWESAPELEANGDLLVLLTVDDFEALTSGQWLRDMTRLVLFIASGGLLAVVNALIDILQMHNRTLRVTGTRSSYRRRLDPADDLIKELGHDDWTMSVGMIKKDGDTGGPHIM</sequence>
<dbReference type="EMBL" id="KV745121">
    <property type="protein sequence ID" value="OCK77518.1"/>
    <property type="molecule type" value="Genomic_DNA"/>
</dbReference>